<dbReference type="PANTHER" id="PTHR30143:SF0">
    <property type="entry name" value="2-KETO-4-PENTENOATE HYDRATASE"/>
    <property type="match status" value="1"/>
</dbReference>
<reference evidence="3 4" key="1">
    <citation type="submission" date="2018-01" db="EMBL/GenBank/DDBJ databases">
        <title>Whole genome analyses suggest that Burkholderia sensu lato contains two further novel genera in the rhizoxinica-symbiotica group Mycetohabitans gen. nov., and Trinickia gen. nov.: implications for the evolution of diazotrophy and nodulation in the Burkholderiaceae.</title>
        <authorList>
            <person name="Estrada-de los Santos P."/>
            <person name="Palmer M."/>
            <person name="Chavez-Ramirez B."/>
            <person name="Beukes C."/>
            <person name="Steenkamp E.T."/>
            <person name="Hirsch A.M."/>
            <person name="Manyaka P."/>
            <person name="Maluk M."/>
            <person name="Lafos M."/>
            <person name="Crook M."/>
            <person name="Gross E."/>
            <person name="Simon M.F."/>
            <person name="Bueno dos Reis Junior F."/>
            <person name="Poole P.S."/>
            <person name="Venter S.N."/>
            <person name="James E.K."/>
        </authorList>
    </citation>
    <scope>NUCLEOTIDE SEQUENCE [LARGE SCALE GENOMIC DNA]</scope>
    <source>
        <strain evidence="3 4">GIMN1.004</strain>
    </source>
</reference>
<gene>
    <name evidence="3" type="ORF">C0Z18_04295</name>
</gene>
<dbReference type="Proteomes" id="UP000235616">
    <property type="component" value="Unassembled WGS sequence"/>
</dbReference>
<dbReference type="Gene3D" id="3.90.850.10">
    <property type="entry name" value="Fumarylacetoacetase-like, C-terminal domain"/>
    <property type="match status" value="1"/>
</dbReference>
<dbReference type="OrthoDB" id="8689761at2"/>
<keyword evidence="1" id="KW-0456">Lyase</keyword>
<dbReference type="InterPro" id="IPR050772">
    <property type="entry name" value="Hydratase-Decarb/MhpD_sf"/>
</dbReference>
<comment type="caution">
    <text evidence="3">The sequence shown here is derived from an EMBL/GenBank/DDBJ whole genome shotgun (WGS) entry which is preliminary data.</text>
</comment>
<name>A0A2N7W029_9BURK</name>
<dbReference type="EMBL" id="PNYA01000003">
    <property type="protein sequence ID" value="PMS22733.1"/>
    <property type="molecule type" value="Genomic_DNA"/>
</dbReference>
<evidence type="ECO:0000313" key="3">
    <source>
        <dbReference type="EMBL" id="PMS22733.1"/>
    </source>
</evidence>
<keyword evidence="4" id="KW-1185">Reference proteome</keyword>
<organism evidence="3 4">
    <name type="scientific">Trinickia dabaoshanensis</name>
    <dbReference type="NCBI Taxonomy" id="564714"/>
    <lineage>
        <taxon>Bacteria</taxon>
        <taxon>Pseudomonadati</taxon>
        <taxon>Pseudomonadota</taxon>
        <taxon>Betaproteobacteria</taxon>
        <taxon>Burkholderiales</taxon>
        <taxon>Burkholderiaceae</taxon>
        <taxon>Trinickia</taxon>
    </lineage>
</organism>
<dbReference type="PANTHER" id="PTHR30143">
    <property type="entry name" value="ACID HYDRATASE"/>
    <property type="match status" value="1"/>
</dbReference>
<evidence type="ECO:0000256" key="1">
    <source>
        <dbReference type="ARBA" id="ARBA00023239"/>
    </source>
</evidence>
<dbReference type="AlphaFoldDB" id="A0A2N7W029"/>
<protein>
    <submittedName>
        <fullName evidence="3">2-keto-4-pentenoate hydratase</fullName>
    </submittedName>
</protein>
<dbReference type="GO" id="GO:0008684">
    <property type="term" value="F:2-oxopent-4-enoate hydratase activity"/>
    <property type="evidence" value="ECO:0007669"/>
    <property type="project" value="TreeGrafter"/>
</dbReference>
<accession>A0A2N7W029</accession>
<sequence length="260" mass="27299">MERMERIERLARMLASARAAGPHARIAELPDDLAPASEDEAYAVQDAILRAMNQAAGGWKIGAKSAGGPAQGAPLPACDVHRGPATLARAAYAKPGLELEVAFVLGSGFRADAGPPSETAVRDAIASVHAAIEVVASRFAGWPDIDRRRQLADLQNNGALVVGEGVPYDAWFDAHFPFVSPSMRFTFDGIDIAQAPAANPAGDPRWLPYWLVNHCIARGLDLAPGTVLTCGSYTGMHFPAGAGVARGEIDGLPAVELTLT</sequence>
<dbReference type="GO" id="GO:0005737">
    <property type="term" value="C:cytoplasm"/>
    <property type="evidence" value="ECO:0007669"/>
    <property type="project" value="TreeGrafter"/>
</dbReference>
<evidence type="ECO:0000313" key="4">
    <source>
        <dbReference type="Proteomes" id="UP000235616"/>
    </source>
</evidence>
<dbReference type="InterPro" id="IPR011234">
    <property type="entry name" value="Fumarylacetoacetase-like_C"/>
</dbReference>
<proteinExistence type="predicted"/>
<dbReference type="InterPro" id="IPR036663">
    <property type="entry name" value="Fumarylacetoacetase_C_sf"/>
</dbReference>
<evidence type="ECO:0000259" key="2">
    <source>
        <dbReference type="Pfam" id="PF01557"/>
    </source>
</evidence>
<dbReference type="Pfam" id="PF01557">
    <property type="entry name" value="FAA_hydrolase"/>
    <property type="match status" value="1"/>
</dbReference>
<feature type="domain" description="Fumarylacetoacetase-like C-terminal" evidence="2">
    <location>
        <begin position="89"/>
        <end position="237"/>
    </location>
</feature>
<dbReference type="SUPFAM" id="SSF56529">
    <property type="entry name" value="FAH"/>
    <property type="match status" value="1"/>
</dbReference>